<dbReference type="InterPro" id="IPR012347">
    <property type="entry name" value="Ferritin-like"/>
</dbReference>
<keyword evidence="3" id="KW-0946">Virion</keyword>
<comment type="caution">
    <text evidence="3">The sequence shown here is derived from an EMBL/GenBank/DDBJ whole genome shotgun (WGS) entry which is preliminary data.</text>
</comment>
<feature type="coiled-coil region" evidence="1">
    <location>
        <begin position="30"/>
        <end position="57"/>
    </location>
</feature>
<keyword evidence="1" id="KW-0175">Coiled coil</keyword>
<evidence type="ECO:0000313" key="4">
    <source>
        <dbReference type="Proteomes" id="UP000601522"/>
    </source>
</evidence>
<organism evidence="3 4">
    <name type="scientific">Wansuia hejianensis</name>
    <dbReference type="NCBI Taxonomy" id="2763667"/>
    <lineage>
        <taxon>Bacteria</taxon>
        <taxon>Bacillati</taxon>
        <taxon>Bacillota</taxon>
        <taxon>Clostridia</taxon>
        <taxon>Lachnospirales</taxon>
        <taxon>Lachnospiraceae</taxon>
        <taxon>Wansuia</taxon>
    </lineage>
</organism>
<keyword evidence="4" id="KW-1185">Reference proteome</keyword>
<dbReference type="Proteomes" id="UP000601522">
    <property type="component" value="Unassembled WGS sequence"/>
</dbReference>
<dbReference type="Gene3D" id="1.20.1260.10">
    <property type="match status" value="1"/>
</dbReference>
<gene>
    <name evidence="3" type="ORF">H8689_01085</name>
</gene>
<evidence type="ECO:0000313" key="3">
    <source>
        <dbReference type="EMBL" id="MBC8589739.1"/>
    </source>
</evidence>
<sequence>MRDQDIINDILAGTKASISSYTTAITECSSQQLRSTLQTLRNEAEQMQYQIYQMAEQKGYYTPAPTASQNDIQQIKSTLTSSMGTSNQNTMK</sequence>
<feature type="region of interest" description="Disordered" evidence="2">
    <location>
        <begin position="71"/>
        <end position="92"/>
    </location>
</feature>
<dbReference type="EMBL" id="JACRTK010000001">
    <property type="protein sequence ID" value="MBC8589739.1"/>
    <property type="molecule type" value="Genomic_DNA"/>
</dbReference>
<evidence type="ECO:0000256" key="2">
    <source>
        <dbReference type="SAM" id="MobiDB-lite"/>
    </source>
</evidence>
<dbReference type="InterPro" id="IPR012851">
    <property type="entry name" value="Spore_coat_CotF-like"/>
</dbReference>
<name>A0A926IL40_9FIRM</name>
<dbReference type="Pfam" id="PF07875">
    <property type="entry name" value="Coat_F"/>
    <property type="match status" value="1"/>
</dbReference>
<protein>
    <submittedName>
        <fullName evidence="3">Spore coat protein</fullName>
    </submittedName>
</protein>
<accession>A0A926IL40</accession>
<reference evidence="3 4" key="1">
    <citation type="submission" date="2020-08" db="EMBL/GenBank/DDBJ databases">
        <title>Genome public.</title>
        <authorList>
            <person name="Liu C."/>
            <person name="Sun Q."/>
        </authorList>
    </citation>
    <scope>NUCLEOTIDE SEQUENCE [LARGE SCALE GENOMIC DNA]</scope>
    <source>
        <strain evidence="3 4">NSJ-26</strain>
    </source>
</reference>
<dbReference type="AlphaFoldDB" id="A0A926IL40"/>
<keyword evidence="3" id="KW-0167">Capsid protein</keyword>
<proteinExistence type="predicted"/>
<evidence type="ECO:0000256" key="1">
    <source>
        <dbReference type="SAM" id="Coils"/>
    </source>
</evidence>
<dbReference type="RefSeq" id="WP_249322558.1">
    <property type="nucleotide sequence ID" value="NZ_JACRTK010000001.1"/>
</dbReference>